<sequence>MISWPNLKSDIFQDNPEEIFQDSPRLVEGFYLTYNMFMIGPTFAPQFRASIRESHICSPVLLRDISIALFATCKRARFCSGSFGPLQVAQGTASLQKLRISQIDGTKTAFAMMFFGQAVATFDCMTVCSGSSMIRRYTLSSIQPWYEDLSRDAIFDPVTISPIFWDTMSCLVQREIPVIKFRPRHPLLIHHSAGLCTTLLPIFYDLCVAANKIKCPEQHQQQQQHPPPPGLADSSFQSLRRIEQKLMSWMPQVPQDFNSTYSRLERNAIMTQAAMYRLAGLLMVHRCLHPVGTGDDLATSYADAIMAEFSGYHEAVGPGAELHFVTFPILVASWELPALSKGVWESVAPLNMAPICSAKMHAFIEYVWKERRQGYSGLLLDLVERGPDFVVLP</sequence>
<organism evidence="1 2">
    <name type="scientific">Exophiala mesophila</name>
    <name type="common">Black yeast-like fungus</name>
    <dbReference type="NCBI Taxonomy" id="212818"/>
    <lineage>
        <taxon>Eukaryota</taxon>
        <taxon>Fungi</taxon>
        <taxon>Dikarya</taxon>
        <taxon>Ascomycota</taxon>
        <taxon>Pezizomycotina</taxon>
        <taxon>Eurotiomycetes</taxon>
        <taxon>Chaetothyriomycetidae</taxon>
        <taxon>Chaetothyriales</taxon>
        <taxon>Herpotrichiellaceae</taxon>
        <taxon>Exophiala</taxon>
    </lineage>
</organism>
<proteinExistence type="predicted"/>
<dbReference type="VEuPathDB" id="FungiDB:PV10_07428"/>
<reference evidence="1 2" key="1">
    <citation type="submission" date="2017-03" db="EMBL/GenBank/DDBJ databases">
        <title>Genomes of endolithic fungi from Antarctica.</title>
        <authorList>
            <person name="Coleine C."/>
            <person name="Masonjones S."/>
            <person name="Stajich J.E."/>
        </authorList>
    </citation>
    <scope>NUCLEOTIDE SEQUENCE [LARGE SCALE GENOMIC DNA]</scope>
    <source>
        <strain evidence="1 2">CCFEE 6314</strain>
    </source>
</reference>
<evidence type="ECO:0000313" key="2">
    <source>
        <dbReference type="Proteomes" id="UP000288859"/>
    </source>
</evidence>
<evidence type="ECO:0008006" key="3">
    <source>
        <dbReference type="Google" id="ProtNLM"/>
    </source>
</evidence>
<comment type="caution">
    <text evidence="1">The sequence shown here is derived from an EMBL/GenBank/DDBJ whole genome shotgun (WGS) entry which is preliminary data.</text>
</comment>
<accession>A0A438NF75</accession>
<dbReference type="InterPro" id="IPR021858">
    <property type="entry name" value="Fun_TF"/>
</dbReference>
<gene>
    <name evidence="1" type="ORF">B0A52_01476</name>
</gene>
<protein>
    <recommendedName>
        <fullName evidence="3">Transcription factor domain-containing protein</fullName>
    </recommendedName>
</protein>
<dbReference type="EMBL" id="NAJM01000004">
    <property type="protein sequence ID" value="RVX74351.1"/>
    <property type="molecule type" value="Genomic_DNA"/>
</dbReference>
<dbReference type="AlphaFoldDB" id="A0A438NF75"/>
<dbReference type="Pfam" id="PF11951">
    <property type="entry name" value="Fungal_trans_2"/>
    <property type="match status" value="1"/>
</dbReference>
<dbReference type="Proteomes" id="UP000288859">
    <property type="component" value="Unassembled WGS sequence"/>
</dbReference>
<dbReference type="OrthoDB" id="4137815at2759"/>
<name>A0A438NF75_EXOME</name>
<evidence type="ECO:0000313" key="1">
    <source>
        <dbReference type="EMBL" id="RVX74351.1"/>
    </source>
</evidence>